<organism evidence="4 5">
    <name type="scientific">Salibacterium qingdaonense</name>
    <dbReference type="NCBI Taxonomy" id="266892"/>
    <lineage>
        <taxon>Bacteria</taxon>
        <taxon>Bacillati</taxon>
        <taxon>Bacillota</taxon>
        <taxon>Bacilli</taxon>
        <taxon>Bacillales</taxon>
        <taxon>Bacillaceae</taxon>
    </lineage>
</organism>
<dbReference type="CDD" id="cd04622">
    <property type="entry name" value="CBS_pair_HRP1_like"/>
    <property type="match status" value="1"/>
</dbReference>
<dbReference type="EMBL" id="FOTY01000002">
    <property type="protein sequence ID" value="SFL57866.1"/>
    <property type="molecule type" value="Genomic_DNA"/>
</dbReference>
<feature type="domain" description="CBS" evidence="3">
    <location>
        <begin position="72"/>
        <end position="128"/>
    </location>
</feature>
<evidence type="ECO:0000313" key="5">
    <source>
        <dbReference type="Proteomes" id="UP000199668"/>
    </source>
</evidence>
<evidence type="ECO:0000259" key="3">
    <source>
        <dbReference type="PROSITE" id="PS51371"/>
    </source>
</evidence>
<dbReference type="AlphaFoldDB" id="A0A1I4IVR9"/>
<dbReference type="PROSITE" id="PS51371">
    <property type="entry name" value="CBS"/>
    <property type="match status" value="2"/>
</dbReference>
<dbReference type="Proteomes" id="UP000199668">
    <property type="component" value="Unassembled WGS sequence"/>
</dbReference>
<dbReference type="OrthoDB" id="9802114at2"/>
<dbReference type="SUPFAM" id="SSF54631">
    <property type="entry name" value="CBS-domain pair"/>
    <property type="match status" value="1"/>
</dbReference>
<keyword evidence="1 2" id="KW-0129">CBS domain</keyword>
<dbReference type="PANTHER" id="PTHR43080">
    <property type="entry name" value="CBS DOMAIN-CONTAINING PROTEIN CBSX3, MITOCHONDRIAL"/>
    <property type="match status" value="1"/>
</dbReference>
<evidence type="ECO:0000313" key="4">
    <source>
        <dbReference type="EMBL" id="SFL57866.1"/>
    </source>
</evidence>
<feature type="domain" description="CBS" evidence="3">
    <location>
        <begin position="8"/>
        <end position="64"/>
    </location>
</feature>
<dbReference type="InterPro" id="IPR051257">
    <property type="entry name" value="Diverse_CBS-Domain"/>
</dbReference>
<gene>
    <name evidence="4" type="ORF">SAMN04488054_102236</name>
</gene>
<evidence type="ECO:0000256" key="1">
    <source>
        <dbReference type="ARBA" id="ARBA00023122"/>
    </source>
</evidence>
<dbReference type="Pfam" id="PF00571">
    <property type="entry name" value="CBS"/>
    <property type="match status" value="2"/>
</dbReference>
<dbReference type="STRING" id="266892.SAMN04488054_102236"/>
<name>A0A1I4IVR9_9BACI</name>
<evidence type="ECO:0000256" key="2">
    <source>
        <dbReference type="PROSITE-ProRule" id="PRU00703"/>
    </source>
</evidence>
<keyword evidence="5" id="KW-1185">Reference proteome</keyword>
<protein>
    <submittedName>
        <fullName evidence="4">CBS domain-containing protein</fullName>
    </submittedName>
</protein>
<dbReference type="PANTHER" id="PTHR43080:SF2">
    <property type="entry name" value="CBS DOMAIN-CONTAINING PROTEIN"/>
    <property type="match status" value="1"/>
</dbReference>
<sequence length="142" mass="15748">MQMMKDVMTTDVETCSPDDNVENAAKMMKEHHIGAIPVIQENNLMGMITDRDIVVRCIAEGKSESSPVKEVMTTNIVTAEPDMDIEEAAKLMASRQIRRLPVVENQQLAGIAALKDLAVDEQTDAKASFALNEISEERQVHH</sequence>
<dbReference type="InterPro" id="IPR046342">
    <property type="entry name" value="CBS_dom_sf"/>
</dbReference>
<dbReference type="Gene3D" id="3.10.580.10">
    <property type="entry name" value="CBS-domain"/>
    <property type="match status" value="1"/>
</dbReference>
<dbReference type="InterPro" id="IPR000644">
    <property type="entry name" value="CBS_dom"/>
</dbReference>
<dbReference type="SMART" id="SM00116">
    <property type="entry name" value="CBS"/>
    <property type="match status" value="2"/>
</dbReference>
<proteinExistence type="predicted"/>
<accession>A0A1I4IVR9</accession>
<dbReference type="RefSeq" id="WP_090925496.1">
    <property type="nucleotide sequence ID" value="NZ_FOTY01000002.1"/>
</dbReference>
<reference evidence="4 5" key="1">
    <citation type="submission" date="2016-10" db="EMBL/GenBank/DDBJ databases">
        <authorList>
            <person name="de Groot N.N."/>
        </authorList>
    </citation>
    <scope>NUCLEOTIDE SEQUENCE [LARGE SCALE GENOMIC DNA]</scope>
    <source>
        <strain evidence="4 5">CGMCC 1.6134</strain>
    </source>
</reference>